<sequence length="589" mass="63664">MSRYFRANHQAQKASNVAVAAGATGVVGTAFGWAQHQADAVSLKGSLSHLAQDYMDSVRPETDFRILQALAIHMAELWVKSKEFESPHLDAENLAYVHLAATLFCRWSAPGAVSLADYHRLLSMAGGALTPAQKATIQARIATAMNASHDGNGAWVAATAVTKGKYRDVGGQGLHFAANTMPHRIHRHLLEIAAGTAANPPAVVQANDIDQHLIADNTYSVNAQLFYHQCVHNIATAGAKQRKMYACALMLFVSSFVRTGAPTNQWVRKRAAGLEEGMGLATGEIEIHSAAFETFRSLVGIKDVTQAQTHSALSLFATHADTLGVPRIRWMVEQAAYTNMTIPVTLAQVLLQYDYIPYGLLFRDVTQELAALVKATVAAYLNPYIGLHSVKFPSTKFATIATATVEICREIGMTTFDRYKGVYSGCDQNKKDNIVAAFRSIRQDSSASNLVAEAMSAFMSGTVPTITVRRGVMNVDYSTAAAAVALPANWDANFKNLCTNHRVPAGGIGTFEIRARDLYAFLKTAERANPNTNAAILNYYTVLETCGVDLQTPPLDNAFSVASFRRADPAVGTPLHAYMAANGDRAGFE</sequence>
<dbReference type="KEGG" id="vg:30745403"/>
<dbReference type="EMBL" id="KX884404">
    <property type="protein sequence ID" value="APG78634.1"/>
    <property type="molecule type" value="Genomic_RNA"/>
</dbReference>
<proteinExistence type="predicted"/>
<dbReference type="GeneID" id="30745403"/>
<accession>A0A1L3KMN3</accession>
<reference evidence="1" key="1">
    <citation type="journal article" date="2016" name="Nature">
        <title>Redefining the invertebrate RNA virosphere.</title>
        <authorList>
            <person name="Shi M."/>
            <person name="Lin X.D."/>
            <person name="Tian J.H."/>
            <person name="Chen L.J."/>
            <person name="Chen X."/>
            <person name="Li C.X."/>
            <person name="Qin X.C."/>
            <person name="Li J."/>
            <person name="Cao J.P."/>
            <person name="Eden J.S."/>
            <person name="Buchmann J."/>
            <person name="Wang W."/>
            <person name="Xu J."/>
            <person name="Holmes E.C."/>
            <person name="Zhang Y.Z."/>
        </authorList>
    </citation>
    <scope>NUCLEOTIDE SEQUENCE [LARGE SCALE GENOMIC DNA]</scope>
    <source>
        <strain evidence="1">BHJJX21702</strain>
    </source>
</reference>
<evidence type="ECO:0000313" key="1">
    <source>
        <dbReference type="EMBL" id="APG78634.1"/>
    </source>
</evidence>
<dbReference type="RefSeq" id="YP_009333156.1">
    <property type="nucleotide sequence ID" value="NC_032417.1"/>
</dbReference>
<protein>
    <recommendedName>
        <fullName evidence="2">Nucleocapsid protein</fullName>
    </recommendedName>
</protein>
<organism evidence="1">
    <name type="scientific">Beihai hermit crab virus 3</name>
    <dbReference type="NCBI Taxonomy" id="1922390"/>
    <lineage>
        <taxon>Viruses</taxon>
        <taxon>Riboviria</taxon>
        <taxon>Orthornavirae</taxon>
        <taxon>Negarnaviricota</taxon>
        <taxon>Haploviricotina</taxon>
        <taxon>Monjiviricetes</taxon>
        <taxon>Jingchuvirales</taxon>
        <taxon>Chuviridae</taxon>
        <taxon>Mivirus</taxon>
        <taxon>Hermit mivirus</taxon>
    </lineage>
</organism>
<name>A0A1L3KMN3_9VIRU</name>
<evidence type="ECO:0008006" key="2">
    <source>
        <dbReference type="Google" id="ProtNLM"/>
    </source>
</evidence>
<dbReference type="Proteomes" id="UP000203332">
    <property type="component" value="Segment"/>
</dbReference>